<keyword evidence="1" id="KW-0808">Transferase</keyword>
<protein>
    <submittedName>
        <fullName evidence="1">PLP-dependent transferase</fullName>
    </submittedName>
</protein>
<proteinExistence type="predicted"/>
<reference evidence="1" key="1">
    <citation type="submission" date="2021-03" db="EMBL/GenBank/DDBJ databases">
        <title>Evolutionary priming and transition to the ectomycorrhizal habit in an iconic lineage of mushroom-forming fungi: is preadaptation a requirement?</title>
        <authorList>
            <consortium name="DOE Joint Genome Institute"/>
            <person name="Looney B.P."/>
            <person name="Miyauchi S."/>
            <person name="Morin E."/>
            <person name="Drula E."/>
            <person name="Courty P.E."/>
            <person name="Chicoki N."/>
            <person name="Fauchery L."/>
            <person name="Kohler A."/>
            <person name="Kuo A."/>
            <person name="LaButti K."/>
            <person name="Pangilinan J."/>
            <person name="Lipzen A."/>
            <person name="Riley R."/>
            <person name="Andreopoulos W."/>
            <person name="He G."/>
            <person name="Johnson J."/>
            <person name="Barry K.W."/>
            <person name="Grigoriev I.V."/>
            <person name="Nagy L."/>
            <person name="Hibbett D."/>
            <person name="Henrissat B."/>
            <person name="Matheny P.B."/>
            <person name="Labbe J."/>
            <person name="Martin A.F."/>
        </authorList>
    </citation>
    <scope>NUCLEOTIDE SEQUENCE</scope>
    <source>
        <strain evidence="1">BPL698</strain>
    </source>
</reference>
<comment type="caution">
    <text evidence="1">The sequence shown here is derived from an EMBL/GenBank/DDBJ whole genome shotgun (WGS) entry which is preliminary data.</text>
</comment>
<keyword evidence="2" id="KW-1185">Reference proteome</keyword>
<name>A0ACC0TUG0_9AGAM</name>
<gene>
    <name evidence="1" type="ORF">F5148DRAFT_987417</name>
</gene>
<organism evidence="1 2">
    <name type="scientific">Russula earlei</name>
    <dbReference type="NCBI Taxonomy" id="71964"/>
    <lineage>
        <taxon>Eukaryota</taxon>
        <taxon>Fungi</taxon>
        <taxon>Dikarya</taxon>
        <taxon>Basidiomycota</taxon>
        <taxon>Agaricomycotina</taxon>
        <taxon>Agaricomycetes</taxon>
        <taxon>Russulales</taxon>
        <taxon>Russulaceae</taxon>
        <taxon>Russula</taxon>
    </lineage>
</organism>
<evidence type="ECO:0000313" key="2">
    <source>
        <dbReference type="Proteomes" id="UP001207468"/>
    </source>
</evidence>
<accession>A0ACC0TUG0</accession>
<dbReference type="Proteomes" id="UP001207468">
    <property type="component" value="Unassembled WGS sequence"/>
</dbReference>
<evidence type="ECO:0000313" key="1">
    <source>
        <dbReference type="EMBL" id="KAI9449703.1"/>
    </source>
</evidence>
<dbReference type="EMBL" id="JAGFNK010000479">
    <property type="protein sequence ID" value="KAI9449703.1"/>
    <property type="molecule type" value="Genomic_DNA"/>
</dbReference>
<sequence length="584" mass="64335">MAVPQNSLGGSIPAFTEHAVSVSLPKWMDNVGYEEGDARVVDVMQTGYPRFFIHLNIRKLSTILEQKFCTQSESSLLFPSRKSAEACRAFLGARDVSARVVQHCISGSLCIFLVLFPERKFSTAKQFWQHTGLGVSSRLATHILATLASASSPPPTPTHRKSMSHRHYASKHAHQPSNGAQPLEADQAVYLEERYGRNLDVAAAKQAKRALRRRIAGVLVRDESAVDGEVELAQSMRGVAVTEDDVYLFPTGMSAIWSAHQVILDVRVAKKSVCFGFPYIDTLKVLEKWGPGCYFLGLGLDSSIDELEAILEAERAQSPHEPPILALFTEFPSNPLLRSPDLERLRSLADKYDFLIVVDDSIGNFVNVETLPFADMVATSLTKIFSGDSNVMGGSLVLNPSRKHYAALKERLLTRYEDTYYDEDAIFMERNSRNFSQRAVQIDANAERVCDFLHAASQEPSSPITEVFYPKWQTANHYAARRLQGGGFGGLFSLAFAGSAPAEAFYDELACAKGPSLGTNFTLACPYTILAHYAELDWAAQYGVPRSLVRVSIGLEDATWLHTVFADALKAAEDAHRVESNAGA</sequence>